<evidence type="ECO:0000256" key="7">
    <source>
        <dbReference type="ARBA" id="ARBA00023121"/>
    </source>
</evidence>
<keyword evidence="7" id="KW-0446">Lipid-binding</keyword>
<evidence type="ECO:0000259" key="14">
    <source>
        <dbReference type="Pfam" id="PF10699"/>
    </source>
</evidence>
<evidence type="ECO:0000256" key="5">
    <source>
        <dbReference type="ARBA" id="ARBA00022729"/>
    </source>
</evidence>
<evidence type="ECO:0000256" key="2">
    <source>
        <dbReference type="ARBA" id="ARBA00010929"/>
    </source>
</evidence>
<dbReference type="InterPro" id="IPR040326">
    <property type="entry name" value="HAP2/GCS1"/>
</dbReference>
<feature type="compositionally biased region" description="Polar residues" evidence="11">
    <location>
        <begin position="594"/>
        <end position="605"/>
    </location>
</feature>
<gene>
    <name evidence="15" type="ORF">BgAZ_104460</name>
</gene>
<dbReference type="PANTHER" id="PTHR31764:SF0">
    <property type="entry name" value="GENERATIVE CELL SPECIFIC-1_HAP2 DOMAIN-CONTAINING PROTEIN"/>
    <property type="match status" value="1"/>
</dbReference>
<evidence type="ECO:0000256" key="13">
    <source>
        <dbReference type="SAM" id="SignalP"/>
    </source>
</evidence>
<dbReference type="Proteomes" id="UP001230268">
    <property type="component" value="Unassembled WGS sequence"/>
</dbReference>
<protein>
    <submittedName>
        <fullName evidence="15">Protein hapless 2 like protein</fullName>
    </submittedName>
</protein>
<evidence type="ECO:0000256" key="4">
    <source>
        <dbReference type="ARBA" id="ARBA00022692"/>
    </source>
</evidence>
<keyword evidence="9" id="KW-1015">Disulfide bond</keyword>
<keyword evidence="16" id="KW-1185">Reference proteome</keyword>
<organism evidence="15 16">
    <name type="scientific">Babesia gibsoni</name>
    <dbReference type="NCBI Taxonomy" id="33632"/>
    <lineage>
        <taxon>Eukaryota</taxon>
        <taxon>Sar</taxon>
        <taxon>Alveolata</taxon>
        <taxon>Apicomplexa</taxon>
        <taxon>Aconoidasida</taxon>
        <taxon>Piroplasmida</taxon>
        <taxon>Babesiidae</taxon>
        <taxon>Babesia</taxon>
    </lineage>
</organism>
<evidence type="ECO:0000256" key="11">
    <source>
        <dbReference type="SAM" id="MobiDB-lite"/>
    </source>
</evidence>
<keyword evidence="5 13" id="KW-0732">Signal</keyword>
<feature type="transmembrane region" description="Helical" evidence="12">
    <location>
        <begin position="651"/>
        <end position="679"/>
    </location>
</feature>
<evidence type="ECO:0000256" key="12">
    <source>
        <dbReference type="SAM" id="Phobius"/>
    </source>
</evidence>
<dbReference type="Pfam" id="PF10699">
    <property type="entry name" value="HAP2-GCS1"/>
    <property type="match status" value="1"/>
</dbReference>
<keyword evidence="8 12" id="KW-0472">Membrane</keyword>
<feature type="chain" id="PRO_5042188024" evidence="13">
    <location>
        <begin position="39"/>
        <end position="712"/>
    </location>
</feature>
<evidence type="ECO:0000256" key="9">
    <source>
        <dbReference type="ARBA" id="ARBA00023157"/>
    </source>
</evidence>
<evidence type="ECO:0000256" key="1">
    <source>
        <dbReference type="ARBA" id="ARBA00004251"/>
    </source>
</evidence>
<feature type="region of interest" description="Disordered" evidence="11">
    <location>
        <begin position="593"/>
        <end position="613"/>
    </location>
</feature>
<accession>A0AAD8PFL8</accession>
<evidence type="ECO:0000256" key="6">
    <source>
        <dbReference type="ARBA" id="ARBA00022989"/>
    </source>
</evidence>
<comment type="caution">
    <text evidence="15">The sequence shown here is derived from an EMBL/GenBank/DDBJ whole genome shotgun (WGS) entry which is preliminary data.</text>
</comment>
<keyword evidence="10" id="KW-0278">Fertilization</keyword>
<reference evidence="15" key="1">
    <citation type="submission" date="2023-08" db="EMBL/GenBank/DDBJ databases">
        <title>Draft sequence of the Babesia gibsoni genome.</title>
        <authorList>
            <person name="Yamagishi J.Y."/>
            <person name="Xuan X.X."/>
        </authorList>
    </citation>
    <scope>NUCLEOTIDE SEQUENCE</scope>
    <source>
        <strain evidence="15">Azabu</strain>
    </source>
</reference>
<dbReference type="EMBL" id="JAVEPI010000001">
    <property type="protein sequence ID" value="KAK1444540.1"/>
    <property type="molecule type" value="Genomic_DNA"/>
</dbReference>
<evidence type="ECO:0000313" key="16">
    <source>
        <dbReference type="Proteomes" id="UP001230268"/>
    </source>
</evidence>
<dbReference type="InterPro" id="IPR018928">
    <property type="entry name" value="HAP2/GCS1_dom"/>
</dbReference>
<proteinExistence type="inferred from homology"/>
<feature type="signal peptide" evidence="13">
    <location>
        <begin position="1"/>
        <end position="38"/>
    </location>
</feature>
<dbReference type="GO" id="GO:0005886">
    <property type="term" value="C:plasma membrane"/>
    <property type="evidence" value="ECO:0007669"/>
    <property type="project" value="UniProtKB-SubCell"/>
</dbReference>
<evidence type="ECO:0000313" key="15">
    <source>
        <dbReference type="EMBL" id="KAK1444540.1"/>
    </source>
</evidence>
<comment type="subcellular location">
    <subcellularLocation>
        <location evidence="1">Cell membrane</location>
        <topology evidence="1">Single-pass type I membrane protein</topology>
    </subcellularLocation>
</comment>
<keyword evidence="6 12" id="KW-1133">Transmembrane helix</keyword>
<feature type="domain" description="Generative cell specific-1/HAP2" evidence="14">
    <location>
        <begin position="91"/>
        <end position="639"/>
    </location>
</feature>
<evidence type="ECO:0000256" key="3">
    <source>
        <dbReference type="ARBA" id="ARBA00022475"/>
    </source>
</evidence>
<evidence type="ECO:0000256" key="10">
    <source>
        <dbReference type="ARBA" id="ARBA00023279"/>
    </source>
</evidence>
<dbReference type="GO" id="GO:0007338">
    <property type="term" value="P:single fertilization"/>
    <property type="evidence" value="ECO:0007669"/>
    <property type="project" value="UniProtKB-KW"/>
</dbReference>
<evidence type="ECO:0000256" key="8">
    <source>
        <dbReference type="ARBA" id="ARBA00023136"/>
    </source>
</evidence>
<keyword evidence="3" id="KW-1003">Cell membrane</keyword>
<comment type="similarity">
    <text evidence="2">Belongs to the HAP2/GCS1 family.</text>
</comment>
<dbReference type="AlphaFoldDB" id="A0AAD8PFL8"/>
<dbReference type="PANTHER" id="PTHR31764">
    <property type="entry name" value="PROTEIN HAPLESS 2"/>
    <property type="match status" value="1"/>
</dbReference>
<name>A0AAD8PFL8_BABGI</name>
<dbReference type="GO" id="GO:0008289">
    <property type="term" value="F:lipid binding"/>
    <property type="evidence" value="ECO:0007669"/>
    <property type="project" value="UniProtKB-KW"/>
</dbReference>
<sequence>MPAANASGCHGLRQGHRGLLWLLLVACGLHLAFLPSESAIISKVQVCKTNGEKDIDKENCVKQSHINLDVQSGLKSYDYVVRSIDDPNKGLYIHIYTATTTLSYPLVYIADAPLYYKEHNVAKTYAEMHGQCDDCEKMEHPKCTKIENIPPYLRKDFKEKVCCCCNKNAKDGSPRADFNCASLFGFIMVGNCTSMSCLEVVGPWYSLFKPQNPPDIHRRMFVDVYAFDGDKGIIPDVAKKGYVAEADSPEDLLYFKQPVYKDGHFKFILNKAQRFAKNAELDFEITLVKSGLVDGNAPKNLDKVLAVPSWPQSHPTVQGSSWKHDCIDPTWEEGEEDCDDDEDGRDCIMERCAYNIRAIEPDAVDTTGVLCDKIGISMGAWANEARLCNTAPGTCIQNQLGWYLKEKGSSAKLPRIYGSTPLVARKLIKREDGVKSENEWLDRNVIQSIGYALNEPDISRVEIYTFTATLVEIISDVTGFIINASIAETCMIASEETCYLTVVTKNAGKISAPYHHRVKCFEEDKEDVVVAISKEQRVDINANATATSKIPLEFLHTDVIKPLFCNVELYSGGKDLLESVRISMKLNAPKPTIGMNSRSFDSETNTESDRIGSKGGVSLKSGGGTCNCTGFAVLCFFNNFSGCMRHFFNKFYIWFIVVIVVLVVIILLPVLIPLLRLLFGRIGDSIREATRKRRVRIEDIHVERDMLGSTRV</sequence>
<keyword evidence="4 12" id="KW-0812">Transmembrane</keyword>